<sequence>MNINGSGLMNSSSLSPHDITLNRPPWVATTLGSFLIFTIVVDILGNLLVIFSVYRNKKLRNAGYYWDTSDCLQNIYSPGIQGFLQCEFVQMPSSMHTASEILDMDYLTGDDDIENFLPTPALPFNTDMSTVPEYDQYTRPDVHLTATASQHHIHDYPQPIQTTFGMSQEQHGEPAEVPDSLESSV</sequence>
<dbReference type="EMBL" id="JAYMGO010000014">
    <property type="protein sequence ID" value="KAL1262428.1"/>
    <property type="molecule type" value="Genomic_DNA"/>
</dbReference>
<comment type="caution">
    <text evidence="2">The sequence shown here is derived from an EMBL/GenBank/DDBJ whole genome shotgun (WGS) entry which is preliminary data.</text>
</comment>
<proteinExistence type="predicted"/>
<keyword evidence="1" id="KW-0812">Transmembrane</keyword>
<keyword evidence="1" id="KW-0472">Membrane</keyword>
<name>A0ABR3MFG6_9TELE</name>
<dbReference type="SUPFAM" id="SSF81321">
    <property type="entry name" value="Family A G protein-coupled receptor-like"/>
    <property type="match status" value="1"/>
</dbReference>
<dbReference type="Proteomes" id="UP001558613">
    <property type="component" value="Unassembled WGS sequence"/>
</dbReference>
<organism evidence="2 3">
    <name type="scientific">Cirrhinus molitorella</name>
    <name type="common">mud carp</name>
    <dbReference type="NCBI Taxonomy" id="172907"/>
    <lineage>
        <taxon>Eukaryota</taxon>
        <taxon>Metazoa</taxon>
        <taxon>Chordata</taxon>
        <taxon>Craniata</taxon>
        <taxon>Vertebrata</taxon>
        <taxon>Euteleostomi</taxon>
        <taxon>Actinopterygii</taxon>
        <taxon>Neopterygii</taxon>
        <taxon>Teleostei</taxon>
        <taxon>Ostariophysi</taxon>
        <taxon>Cypriniformes</taxon>
        <taxon>Cyprinidae</taxon>
        <taxon>Labeoninae</taxon>
        <taxon>Labeonini</taxon>
        <taxon>Cirrhinus</taxon>
    </lineage>
</organism>
<gene>
    <name evidence="2" type="ORF">QQF64_007693</name>
</gene>
<keyword evidence="3" id="KW-1185">Reference proteome</keyword>
<accession>A0ABR3MFG6</accession>
<feature type="transmembrane region" description="Helical" evidence="1">
    <location>
        <begin position="31"/>
        <end position="54"/>
    </location>
</feature>
<evidence type="ECO:0000313" key="3">
    <source>
        <dbReference type="Proteomes" id="UP001558613"/>
    </source>
</evidence>
<evidence type="ECO:0000313" key="2">
    <source>
        <dbReference type="EMBL" id="KAL1262428.1"/>
    </source>
</evidence>
<reference evidence="2 3" key="1">
    <citation type="submission" date="2023-09" db="EMBL/GenBank/DDBJ databases">
        <authorList>
            <person name="Wang M."/>
        </authorList>
    </citation>
    <scope>NUCLEOTIDE SEQUENCE [LARGE SCALE GENOMIC DNA]</scope>
    <source>
        <strain evidence="2">GT-2023</strain>
        <tissue evidence="2">Liver</tissue>
    </source>
</reference>
<dbReference type="Gene3D" id="1.20.1070.10">
    <property type="entry name" value="Rhodopsin 7-helix transmembrane proteins"/>
    <property type="match status" value="1"/>
</dbReference>
<protein>
    <submittedName>
        <fullName evidence="2">Uncharacterized protein</fullName>
    </submittedName>
</protein>
<keyword evidence="1" id="KW-1133">Transmembrane helix</keyword>
<evidence type="ECO:0000256" key="1">
    <source>
        <dbReference type="SAM" id="Phobius"/>
    </source>
</evidence>